<evidence type="ECO:0000259" key="1">
    <source>
        <dbReference type="Pfam" id="PF00149"/>
    </source>
</evidence>
<dbReference type="RefSeq" id="WP_377929785.1">
    <property type="nucleotide sequence ID" value="NZ_JBHUEM010000045.1"/>
</dbReference>
<evidence type="ECO:0000313" key="2">
    <source>
        <dbReference type="EMBL" id="MFD1738584.1"/>
    </source>
</evidence>
<keyword evidence="3" id="KW-1185">Reference proteome</keyword>
<evidence type="ECO:0000313" key="3">
    <source>
        <dbReference type="Proteomes" id="UP001597214"/>
    </source>
</evidence>
<dbReference type="InterPro" id="IPR004843">
    <property type="entry name" value="Calcineurin-like_PHP"/>
</dbReference>
<accession>A0ABW4LTT4</accession>
<dbReference type="Pfam" id="PF00149">
    <property type="entry name" value="Metallophos"/>
    <property type="match status" value="1"/>
</dbReference>
<dbReference type="Gene3D" id="3.60.21.10">
    <property type="match status" value="1"/>
</dbReference>
<name>A0ABW4LTT4_9BACI</name>
<dbReference type="Proteomes" id="UP001597214">
    <property type="component" value="Unassembled WGS sequence"/>
</dbReference>
<organism evidence="2 3">
    <name type="scientific">Bacillus salitolerans</name>
    <dbReference type="NCBI Taxonomy" id="1437434"/>
    <lineage>
        <taxon>Bacteria</taxon>
        <taxon>Bacillati</taxon>
        <taxon>Bacillota</taxon>
        <taxon>Bacilli</taxon>
        <taxon>Bacillales</taxon>
        <taxon>Bacillaceae</taxon>
        <taxon>Bacillus</taxon>
    </lineage>
</organism>
<dbReference type="InterPro" id="IPR051158">
    <property type="entry name" value="Metallophosphoesterase_sf"/>
</dbReference>
<proteinExistence type="predicted"/>
<protein>
    <submittedName>
        <fullName evidence="2">Metallophosphoesterase</fullName>
    </submittedName>
</protein>
<comment type="caution">
    <text evidence="2">The sequence shown here is derived from an EMBL/GenBank/DDBJ whole genome shotgun (WGS) entry which is preliminary data.</text>
</comment>
<feature type="domain" description="Calcineurin-like phosphoesterase" evidence="1">
    <location>
        <begin position="45"/>
        <end position="202"/>
    </location>
</feature>
<gene>
    <name evidence="2" type="ORF">ACFSCX_18850</name>
</gene>
<dbReference type="PANTHER" id="PTHR31302">
    <property type="entry name" value="TRANSMEMBRANE PROTEIN WITH METALLOPHOSPHOESTERASE DOMAIN-RELATED"/>
    <property type="match status" value="1"/>
</dbReference>
<sequence length="255" mass="29141">MSWFLLVILFCCMMLIVYMYREAHRNTIRYEQLKFDSFPESFGELKVFFISDIHRRIVSEEIIASLTGRADLVIIGGDITEKGVPFSRVLENINRLKKIGPLYFVWGNNDYEVDYHELDALLINHGVKILDNTALSFESTTGEKLALIGVDDMNRKRDRLDLALSDCDKVGFRMLVSHDPRIMRKINNDDHIHFVMSGHTHGGQIRLGRLGFYHKGGISHHDKTVLLISNGYGTTSVPLRFGAPAETHFITISKK</sequence>
<reference evidence="3" key="1">
    <citation type="journal article" date="2019" name="Int. J. Syst. Evol. Microbiol.">
        <title>The Global Catalogue of Microorganisms (GCM) 10K type strain sequencing project: providing services to taxonomists for standard genome sequencing and annotation.</title>
        <authorList>
            <consortium name="The Broad Institute Genomics Platform"/>
            <consortium name="The Broad Institute Genome Sequencing Center for Infectious Disease"/>
            <person name="Wu L."/>
            <person name="Ma J."/>
        </authorList>
    </citation>
    <scope>NUCLEOTIDE SEQUENCE [LARGE SCALE GENOMIC DNA]</scope>
    <source>
        <strain evidence="3">CCUG 49339</strain>
    </source>
</reference>
<dbReference type="SUPFAM" id="SSF56300">
    <property type="entry name" value="Metallo-dependent phosphatases"/>
    <property type="match status" value="1"/>
</dbReference>
<dbReference type="InterPro" id="IPR029052">
    <property type="entry name" value="Metallo-depent_PP-like"/>
</dbReference>
<dbReference type="PANTHER" id="PTHR31302:SF32">
    <property type="entry name" value="PHOSPHOESTERASE"/>
    <property type="match status" value="1"/>
</dbReference>
<dbReference type="EMBL" id="JBHUEM010000045">
    <property type="protein sequence ID" value="MFD1738584.1"/>
    <property type="molecule type" value="Genomic_DNA"/>
</dbReference>